<dbReference type="AlphaFoldDB" id="A0A1W1WS27"/>
<feature type="domain" description="Plasminogen-binding protein PgbA N-terminal" evidence="1">
    <location>
        <begin position="19"/>
        <end position="224"/>
    </location>
</feature>
<gene>
    <name evidence="2" type="ORF">SAMN05660197_0798</name>
</gene>
<dbReference type="RefSeq" id="WP_159445308.1">
    <property type="nucleotide sequence ID" value="NZ_AP026671.1"/>
</dbReference>
<evidence type="ECO:0000313" key="3">
    <source>
        <dbReference type="Proteomes" id="UP000192602"/>
    </source>
</evidence>
<name>A0A1W1WS27_9BACT</name>
<dbReference type="OrthoDB" id="5372482at2"/>
<evidence type="ECO:0000259" key="1">
    <source>
        <dbReference type="Pfam" id="PF15436"/>
    </source>
</evidence>
<accession>A0A1W1WS27</accession>
<dbReference type="Proteomes" id="UP000192602">
    <property type="component" value="Unassembled WGS sequence"/>
</dbReference>
<sequence>MIRILFFAFTALVLYAQTTTLVKVEKNRGIIEPVALPKGTSGIVVHHYDKNHTSIVARAILEKSNQIRFEVFDALAQEALPKPKTLPASGDEVILGYLYDRATIIAPNLTTYQQIAKEVQEEILHPDLFATELSKAKHPAPSYEDFKNFCNKYALAKIYLALKDEVAIVDCYSFEKIDALPLHSRSKKIKLPFYSRIKEIETSIFDFFGTKEIDNYYSYYKKLLEKR</sequence>
<organism evidence="2 3">
    <name type="scientific">Nitratiruptor tergarcus DSM 16512</name>
    <dbReference type="NCBI Taxonomy" id="1069081"/>
    <lineage>
        <taxon>Bacteria</taxon>
        <taxon>Pseudomonadati</taxon>
        <taxon>Campylobacterota</taxon>
        <taxon>Epsilonproteobacteria</taxon>
        <taxon>Nautiliales</taxon>
        <taxon>Nitratiruptoraceae</taxon>
        <taxon>Nitratiruptor</taxon>
    </lineage>
</organism>
<dbReference type="EMBL" id="FWWZ01000001">
    <property type="protein sequence ID" value="SMC09005.1"/>
    <property type="molecule type" value="Genomic_DNA"/>
</dbReference>
<dbReference type="Pfam" id="PF15436">
    <property type="entry name" value="PGBA_N"/>
    <property type="match status" value="1"/>
</dbReference>
<dbReference type="InterPro" id="IPR029276">
    <property type="entry name" value="PgbA_N"/>
</dbReference>
<keyword evidence="3" id="KW-1185">Reference proteome</keyword>
<proteinExistence type="predicted"/>
<dbReference type="STRING" id="1069081.SAMN05660197_0798"/>
<evidence type="ECO:0000313" key="2">
    <source>
        <dbReference type="EMBL" id="SMC09005.1"/>
    </source>
</evidence>
<protein>
    <submittedName>
        <fullName evidence="2">Plasminogen-binding protein pgbA N-terminal</fullName>
    </submittedName>
</protein>
<reference evidence="3" key="1">
    <citation type="submission" date="2017-04" db="EMBL/GenBank/DDBJ databases">
        <authorList>
            <person name="Varghese N."/>
            <person name="Submissions S."/>
        </authorList>
    </citation>
    <scope>NUCLEOTIDE SEQUENCE [LARGE SCALE GENOMIC DNA]</scope>
    <source>
        <strain evidence="3">DSM 16512</strain>
    </source>
</reference>